<name>V5BDQ4_9GAMM</name>
<evidence type="ECO:0000313" key="2">
    <source>
        <dbReference type="Proteomes" id="UP000017842"/>
    </source>
</evidence>
<dbReference type="InterPro" id="IPR016024">
    <property type="entry name" value="ARM-type_fold"/>
</dbReference>
<organism evidence="1 2">
    <name type="scientific">Methyloglobulus morosus KoM1</name>
    <dbReference type="NCBI Taxonomy" id="1116472"/>
    <lineage>
        <taxon>Bacteria</taxon>
        <taxon>Pseudomonadati</taxon>
        <taxon>Pseudomonadota</taxon>
        <taxon>Gammaproteobacteria</taxon>
        <taxon>Methylococcales</taxon>
        <taxon>Methylococcaceae</taxon>
        <taxon>Methyloglobulus</taxon>
    </lineage>
</organism>
<dbReference type="InterPro" id="IPR014825">
    <property type="entry name" value="DNA_alkylation"/>
</dbReference>
<dbReference type="STRING" id="1116472.MGMO_103c00020"/>
<dbReference type="PANTHER" id="PTHR41291:SF1">
    <property type="entry name" value="DNA ALKYLATION REPAIR PROTEIN"/>
    <property type="match status" value="1"/>
</dbReference>
<keyword evidence="2" id="KW-1185">Reference proteome</keyword>
<dbReference type="AlphaFoldDB" id="V5BDQ4"/>
<dbReference type="Proteomes" id="UP000017842">
    <property type="component" value="Unassembled WGS sequence"/>
</dbReference>
<protein>
    <recommendedName>
        <fullName evidence="3">DNA alkylation repair enzyme</fullName>
    </recommendedName>
</protein>
<dbReference type="eggNOG" id="COG4912">
    <property type="taxonomic scope" value="Bacteria"/>
</dbReference>
<gene>
    <name evidence="1" type="ORF">MGMO_103c00020</name>
</gene>
<dbReference type="Pfam" id="PF08713">
    <property type="entry name" value="DNA_alkylation"/>
    <property type="match status" value="1"/>
</dbReference>
<comment type="caution">
    <text evidence="1">The sequence shown here is derived from an EMBL/GenBank/DDBJ whole genome shotgun (WGS) entry which is preliminary data.</text>
</comment>
<dbReference type="RefSeq" id="WP_023495479.1">
    <property type="nucleotide sequence ID" value="NZ_AYLO01000098.1"/>
</dbReference>
<evidence type="ECO:0000313" key="1">
    <source>
        <dbReference type="EMBL" id="ESS71435.1"/>
    </source>
</evidence>
<accession>V5BDQ4</accession>
<proteinExistence type="predicted"/>
<dbReference type="SUPFAM" id="SSF48371">
    <property type="entry name" value="ARM repeat"/>
    <property type="match status" value="1"/>
</dbReference>
<reference evidence="1 2" key="1">
    <citation type="journal article" date="2013" name="Genome Announc.">
        <title>Draft Genome Sequence of the Methanotrophic Gammaproteobacterium Methyloglobulus morosus DSM 22980 Strain KoM1.</title>
        <authorList>
            <person name="Poehlein A."/>
            <person name="Deutzmann J.S."/>
            <person name="Daniel R."/>
            <person name="Simeonova D.D."/>
        </authorList>
    </citation>
    <scope>NUCLEOTIDE SEQUENCE [LARGE SCALE GENOMIC DNA]</scope>
    <source>
        <strain evidence="1 2">KoM1</strain>
    </source>
</reference>
<dbReference type="PANTHER" id="PTHR41291">
    <property type="entry name" value="DNA ALKYLATION REPAIR PROTEIN"/>
    <property type="match status" value="1"/>
</dbReference>
<dbReference type="Gene3D" id="1.25.10.90">
    <property type="match status" value="1"/>
</dbReference>
<dbReference type="OrthoDB" id="7345147at2"/>
<sequence>MNLQQVVTRLETLADSEKIATKERKFGIKARNSLGIYHKDLKVLAKEIGCDNGLAIELFDTGIYEARILCSKIYDPKCITEEQMNHWVMTFENWEICDSFCMGFFAKSQHSLVKAFEWSGNKHEFIKRAGFVIMAAYGFADKTASNEAFESFFPVIEREVNDERTYVKKAINWTLRNIGKRNVDLNKLAIVVANRILANDSKSAKWIAKNAISELEKPDVSILDYPRLETFARQRAKQSSEKW</sequence>
<dbReference type="CDD" id="cd06561">
    <property type="entry name" value="AlkD_like"/>
    <property type="match status" value="1"/>
</dbReference>
<dbReference type="EMBL" id="AYLO01000098">
    <property type="protein sequence ID" value="ESS71435.1"/>
    <property type="molecule type" value="Genomic_DNA"/>
</dbReference>
<evidence type="ECO:0008006" key="3">
    <source>
        <dbReference type="Google" id="ProtNLM"/>
    </source>
</evidence>